<dbReference type="EMBL" id="BDQM01000084">
    <property type="protein sequence ID" value="GAW98021.1"/>
    <property type="molecule type" value="Genomic_DNA"/>
</dbReference>
<dbReference type="RefSeq" id="WP_057183181.1">
    <property type="nucleotide sequence ID" value="NZ_BDQM01000084.1"/>
</dbReference>
<reference evidence="1 2" key="1">
    <citation type="submission" date="2017-06" db="EMBL/GenBank/DDBJ databases">
        <title>Whole Genome Sequences of Colwellia marinimaniae MTCD1.</title>
        <authorList>
            <person name="Kusumoto H."/>
            <person name="Inoue M."/>
            <person name="Tanikawa K."/>
            <person name="Maeji H."/>
            <person name="Cameron J.H."/>
            <person name="Bartlett D.H."/>
        </authorList>
    </citation>
    <scope>NUCLEOTIDE SEQUENCE [LARGE SCALE GENOMIC DNA]</scope>
    <source>
        <strain evidence="1 2">MTCD1</strain>
    </source>
</reference>
<evidence type="ECO:0000313" key="1">
    <source>
        <dbReference type="EMBL" id="GAW98021.1"/>
    </source>
</evidence>
<accession>A0ABQ0N1M6</accession>
<organism evidence="1 2">
    <name type="scientific">Colwellia marinimaniae</name>
    <dbReference type="NCBI Taxonomy" id="1513592"/>
    <lineage>
        <taxon>Bacteria</taxon>
        <taxon>Pseudomonadati</taxon>
        <taxon>Pseudomonadota</taxon>
        <taxon>Gammaproteobacteria</taxon>
        <taxon>Alteromonadales</taxon>
        <taxon>Colwelliaceae</taxon>
        <taxon>Colwellia</taxon>
    </lineage>
</organism>
<name>A0ABQ0N1M6_9GAMM</name>
<sequence>MATTSFDKVFVVSDQKSIKAFNQNLNNPVRVKVNSHNLNTDRKKGISLLKQQLSALETC</sequence>
<dbReference type="Proteomes" id="UP000197068">
    <property type="component" value="Unassembled WGS sequence"/>
</dbReference>
<proteinExistence type="predicted"/>
<evidence type="ECO:0000313" key="2">
    <source>
        <dbReference type="Proteomes" id="UP000197068"/>
    </source>
</evidence>
<keyword evidence="2" id="KW-1185">Reference proteome</keyword>
<protein>
    <submittedName>
        <fullName evidence="1">Uncharacterized protein</fullName>
    </submittedName>
</protein>
<comment type="caution">
    <text evidence="1">The sequence shown here is derived from an EMBL/GenBank/DDBJ whole genome shotgun (WGS) entry which is preliminary data.</text>
</comment>
<gene>
    <name evidence="1" type="ORF">MTCD1_03680</name>
</gene>